<dbReference type="EMBL" id="JAKJXO020000013">
    <property type="protein sequence ID" value="KAL1597326.1"/>
    <property type="molecule type" value="Genomic_DNA"/>
</dbReference>
<evidence type="ECO:0000313" key="2">
    <source>
        <dbReference type="EMBL" id="KAL1597326.1"/>
    </source>
</evidence>
<accession>A0ABR3QYU4</accession>
<reference evidence="2 3" key="1">
    <citation type="submission" date="2024-02" db="EMBL/GenBank/DDBJ databases">
        <title>De novo assembly and annotation of 12 fungi associated with fruit tree decline syndrome in Ontario, Canada.</title>
        <authorList>
            <person name="Sulman M."/>
            <person name="Ellouze W."/>
            <person name="Ilyukhin E."/>
        </authorList>
    </citation>
    <scope>NUCLEOTIDE SEQUENCE [LARGE SCALE GENOMIC DNA]</scope>
    <source>
        <strain evidence="2 3">M42-189</strain>
    </source>
</reference>
<dbReference type="Proteomes" id="UP001521785">
    <property type="component" value="Unassembled WGS sequence"/>
</dbReference>
<comment type="caution">
    <text evidence="2">The sequence shown here is derived from an EMBL/GenBank/DDBJ whole genome shotgun (WGS) entry which is preliminary data.</text>
</comment>
<feature type="compositionally biased region" description="Basic and acidic residues" evidence="1">
    <location>
        <begin position="73"/>
        <end position="83"/>
    </location>
</feature>
<feature type="region of interest" description="Disordered" evidence="1">
    <location>
        <begin position="73"/>
        <end position="149"/>
    </location>
</feature>
<sequence length="149" mass="16237">MSDNENLNGTGKTKTGWTDKERLVYLIGAIESTGTNINYKNAPRPNNRTQIACERMVGRIKTAYKAELDALKAGHSFDSEATPKKKGPKPKADGESSTPKTPKRKAQGVARDGDGEDVGSPTKKSKNASNIKTKAEIKDELDDSMWVIE</sequence>
<name>A0ABR3QYU4_9PLEO</name>
<gene>
    <name evidence="2" type="ORF">SLS60_008910</name>
</gene>
<keyword evidence="3" id="KW-1185">Reference proteome</keyword>
<evidence type="ECO:0000256" key="1">
    <source>
        <dbReference type="SAM" id="MobiDB-lite"/>
    </source>
</evidence>
<evidence type="ECO:0008006" key="4">
    <source>
        <dbReference type="Google" id="ProtNLM"/>
    </source>
</evidence>
<evidence type="ECO:0000313" key="3">
    <source>
        <dbReference type="Proteomes" id="UP001521785"/>
    </source>
</evidence>
<organism evidence="2 3">
    <name type="scientific">Paraconiothyrium brasiliense</name>
    <dbReference type="NCBI Taxonomy" id="300254"/>
    <lineage>
        <taxon>Eukaryota</taxon>
        <taxon>Fungi</taxon>
        <taxon>Dikarya</taxon>
        <taxon>Ascomycota</taxon>
        <taxon>Pezizomycotina</taxon>
        <taxon>Dothideomycetes</taxon>
        <taxon>Pleosporomycetidae</taxon>
        <taxon>Pleosporales</taxon>
        <taxon>Massarineae</taxon>
        <taxon>Didymosphaeriaceae</taxon>
        <taxon>Paraconiothyrium</taxon>
    </lineage>
</organism>
<proteinExistence type="predicted"/>
<protein>
    <recommendedName>
        <fullName evidence="4">Myb-like domain-containing protein</fullName>
    </recommendedName>
</protein>